<evidence type="ECO:0000313" key="4">
    <source>
        <dbReference type="Proteomes" id="UP000606974"/>
    </source>
</evidence>
<dbReference type="Pfam" id="PF02845">
    <property type="entry name" value="CUE"/>
    <property type="match status" value="1"/>
</dbReference>
<feature type="domain" description="CUE" evidence="2">
    <location>
        <begin position="65"/>
        <end position="108"/>
    </location>
</feature>
<dbReference type="FunFam" id="1.10.8.10:FF:000064">
    <property type="entry name" value="Similar to CUE domain-containing protein"/>
    <property type="match status" value="1"/>
</dbReference>
<dbReference type="PANTHER" id="PTHR16461:SF5">
    <property type="entry name" value="TOLL-INTERACTING PROTEIN"/>
    <property type="match status" value="1"/>
</dbReference>
<dbReference type="InterPro" id="IPR009060">
    <property type="entry name" value="UBA-like_sf"/>
</dbReference>
<feature type="compositionally biased region" description="Basic and acidic residues" evidence="1">
    <location>
        <begin position="28"/>
        <end position="38"/>
    </location>
</feature>
<name>A0A8H7E8I9_9EURO</name>
<sequence length="420" mass="45955">MANPTNTSLPRQESTVSETRSPSNIQHPDQENAIHRSSAEASAILQTSGSDEPPPPAKPPRPLSPREQAEKTLIEAFPSIDVAVVKAVLTASGGNVEPAFDALLGMTDPDSQKDAPPPAKPPRPAQQSGVPTSTAQSQLEADEMYARQLHEHYSSTGRQRRQNVVPNQQPTRPHTQAQAQEEREYSFLDDDLPMIRENIRKGFLETQSTVNKWVTNFKKKLDGEEDEGFSNQPAKPAQRLQGSNQGFPNYGRRSSEIARRSADRERYDADPQVLSDDFSTLELRDGERPPPKKPQRPLANPDLFKPNSPAGSDRKVSFQNGPPEEMDDLYSGSSKPSRQQVPGGKSSKWQPLSAVEPSPVAENDPFSLGDSDDDKDSRVKDNRSDEVERLQLSTAEAMAGSIGDNATNASGTEMGKGTKT</sequence>
<dbReference type="GO" id="GO:0006511">
    <property type="term" value="P:ubiquitin-dependent protein catabolic process"/>
    <property type="evidence" value="ECO:0007669"/>
    <property type="project" value="TreeGrafter"/>
</dbReference>
<dbReference type="OrthoDB" id="9942608at2759"/>
<dbReference type="PANTHER" id="PTHR16461">
    <property type="entry name" value="TOLL-INTERACTING PROTEIN"/>
    <property type="match status" value="1"/>
</dbReference>
<dbReference type="PROSITE" id="PS51140">
    <property type="entry name" value="CUE"/>
    <property type="match status" value="1"/>
</dbReference>
<dbReference type="EMBL" id="JAACFV010000012">
    <property type="protein sequence ID" value="KAF7512395.1"/>
    <property type="molecule type" value="Genomic_DNA"/>
</dbReference>
<feature type="compositionally biased region" description="Pro residues" evidence="1">
    <location>
        <begin position="115"/>
        <end position="124"/>
    </location>
</feature>
<dbReference type="GO" id="GO:0005737">
    <property type="term" value="C:cytoplasm"/>
    <property type="evidence" value="ECO:0007669"/>
    <property type="project" value="TreeGrafter"/>
</dbReference>
<feature type="compositionally biased region" description="Basic and acidic residues" evidence="1">
    <location>
        <begin position="253"/>
        <end position="269"/>
    </location>
</feature>
<dbReference type="InterPro" id="IPR041807">
    <property type="entry name" value="Cue5/Don1_CUE"/>
</dbReference>
<feature type="compositionally biased region" description="Polar residues" evidence="1">
    <location>
        <begin position="1"/>
        <end position="27"/>
    </location>
</feature>
<keyword evidence="4" id="KW-1185">Reference proteome</keyword>
<feature type="compositionally biased region" description="Basic and acidic residues" evidence="1">
    <location>
        <begin position="144"/>
        <end position="153"/>
    </location>
</feature>
<feature type="compositionally biased region" description="Pro residues" evidence="1">
    <location>
        <begin position="52"/>
        <end position="63"/>
    </location>
</feature>
<dbReference type="CDD" id="cd14372">
    <property type="entry name" value="CUE_Cue5p_like"/>
    <property type="match status" value="1"/>
</dbReference>
<dbReference type="InterPro" id="IPR003892">
    <property type="entry name" value="CUE"/>
</dbReference>
<dbReference type="AlphaFoldDB" id="A0A8H7E8I9"/>
<dbReference type="GO" id="GO:0043130">
    <property type="term" value="F:ubiquitin binding"/>
    <property type="evidence" value="ECO:0007669"/>
    <property type="project" value="InterPro"/>
</dbReference>
<dbReference type="SUPFAM" id="SSF46934">
    <property type="entry name" value="UBA-like"/>
    <property type="match status" value="1"/>
</dbReference>
<evidence type="ECO:0000259" key="2">
    <source>
        <dbReference type="PROSITE" id="PS51140"/>
    </source>
</evidence>
<organism evidence="3 4">
    <name type="scientific">Endocarpon pusillum</name>
    <dbReference type="NCBI Taxonomy" id="364733"/>
    <lineage>
        <taxon>Eukaryota</taxon>
        <taxon>Fungi</taxon>
        <taxon>Dikarya</taxon>
        <taxon>Ascomycota</taxon>
        <taxon>Pezizomycotina</taxon>
        <taxon>Eurotiomycetes</taxon>
        <taxon>Chaetothyriomycetidae</taxon>
        <taxon>Verrucariales</taxon>
        <taxon>Verrucariaceae</taxon>
        <taxon>Endocarpon</taxon>
    </lineage>
</organism>
<feature type="compositionally biased region" description="Basic and acidic residues" evidence="1">
    <location>
        <begin position="375"/>
        <end position="389"/>
    </location>
</feature>
<protein>
    <recommendedName>
        <fullName evidence="2">CUE domain-containing protein</fullName>
    </recommendedName>
</protein>
<feature type="compositionally biased region" description="Polar residues" evidence="1">
    <location>
        <begin position="129"/>
        <end position="139"/>
    </location>
</feature>
<dbReference type="Gene3D" id="1.10.8.10">
    <property type="entry name" value="DNA helicase RuvA subunit, C-terminal domain"/>
    <property type="match status" value="1"/>
</dbReference>
<gene>
    <name evidence="3" type="ORF">GJ744_001330</name>
</gene>
<feature type="region of interest" description="Disordered" evidence="1">
    <location>
        <begin position="99"/>
        <end position="189"/>
    </location>
</feature>
<proteinExistence type="predicted"/>
<feature type="region of interest" description="Disordered" evidence="1">
    <location>
        <begin position="223"/>
        <end position="420"/>
    </location>
</feature>
<dbReference type="GO" id="GO:0031624">
    <property type="term" value="F:ubiquitin conjugating enzyme binding"/>
    <property type="evidence" value="ECO:0007669"/>
    <property type="project" value="TreeGrafter"/>
</dbReference>
<reference evidence="3" key="1">
    <citation type="submission" date="2020-02" db="EMBL/GenBank/DDBJ databases">
        <authorList>
            <person name="Palmer J.M."/>
        </authorList>
    </citation>
    <scope>NUCLEOTIDE SEQUENCE</scope>
    <source>
        <strain evidence="3">EPUS1.4</strain>
        <tissue evidence="3">Thallus</tissue>
    </source>
</reference>
<dbReference type="Proteomes" id="UP000606974">
    <property type="component" value="Unassembled WGS sequence"/>
</dbReference>
<feature type="region of interest" description="Disordered" evidence="1">
    <location>
        <begin position="1"/>
        <end position="72"/>
    </location>
</feature>
<evidence type="ECO:0000256" key="1">
    <source>
        <dbReference type="SAM" id="MobiDB-lite"/>
    </source>
</evidence>
<evidence type="ECO:0000313" key="3">
    <source>
        <dbReference type="EMBL" id="KAF7512395.1"/>
    </source>
</evidence>
<dbReference type="SMART" id="SM00546">
    <property type="entry name" value="CUE"/>
    <property type="match status" value="1"/>
</dbReference>
<feature type="compositionally biased region" description="Polar residues" evidence="1">
    <location>
        <begin position="331"/>
        <end position="340"/>
    </location>
</feature>
<accession>A0A8H7E8I9</accession>
<comment type="caution">
    <text evidence="3">The sequence shown here is derived from an EMBL/GenBank/DDBJ whole genome shotgun (WGS) entry which is preliminary data.</text>
</comment>